<keyword evidence="2" id="KW-0472">Membrane</keyword>
<evidence type="ECO:0000256" key="1">
    <source>
        <dbReference type="SAM" id="MobiDB-lite"/>
    </source>
</evidence>
<feature type="transmembrane region" description="Helical" evidence="2">
    <location>
        <begin position="6"/>
        <end position="24"/>
    </location>
</feature>
<dbReference type="CDD" id="cd00060">
    <property type="entry name" value="FHA"/>
    <property type="match status" value="1"/>
</dbReference>
<dbReference type="AlphaFoldDB" id="A0A6J7EL64"/>
<protein>
    <submittedName>
        <fullName evidence="4">Unannotated protein</fullName>
    </submittedName>
</protein>
<dbReference type="InterPro" id="IPR050923">
    <property type="entry name" value="Cell_Proc_Reg/RNA_Proc"/>
</dbReference>
<feature type="domain" description="FHA" evidence="3">
    <location>
        <begin position="82"/>
        <end position="131"/>
    </location>
</feature>
<evidence type="ECO:0000313" key="4">
    <source>
        <dbReference type="EMBL" id="CAB4881964.1"/>
    </source>
</evidence>
<reference evidence="4" key="1">
    <citation type="submission" date="2020-05" db="EMBL/GenBank/DDBJ databases">
        <authorList>
            <person name="Chiriac C."/>
            <person name="Salcher M."/>
            <person name="Ghai R."/>
            <person name="Kavagutti S V."/>
        </authorList>
    </citation>
    <scope>NUCLEOTIDE SEQUENCE</scope>
</reference>
<dbReference type="InterPro" id="IPR000253">
    <property type="entry name" value="FHA_dom"/>
</dbReference>
<sequence length="155" mass="16962">MPASTVALQTAFIALLFLFVIWIARSALRDLRRPDEERWAGRSSAPVQEQTGMHSAARDPRLIVERAPGHAPGMEYEVGAGAILGRGEQAEIRLEDPFASGRHARLTRQGGLVVLEDLGSTNGTYLNEERVTGPQPLHQGDRVRIGDSEFTYVTG</sequence>
<evidence type="ECO:0000256" key="2">
    <source>
        <dbReference type="SAM" id="Phobius"/>
    </source>
</evidence>
<name>A0A6J7EL64_9ZZZZ</name>
<dbReference type="InterPro" id="IPR008984">
    <property type="entry name" value="SMAD_FHA_dom_sf"/>
</dbReference>
<dbReference type="PROSITE" id="PS50006">
    <property type="entry name" value="FHA_DOMAIN"/>
    <property type="match status" value="1"/>
</dbReference>
<keyword evidence="2" id="KW-0812">Transmembrane</keyword>
<organism evidence="4">
    <name type="scientific">freshwater metagenome</name>
    <dbReference type="NCBI Taxonomy" id="449393"/>
    <lineage>
        <taxon>unclassified sequences</taxon>
        <taxon>metagenomes</taxon>
        <taxon>ecological metagenomes</taxon>
    </lineage>
</organism>
<dbReference type="PANTHER" id="PTHR23308">
    <property type="entry name" value="NUCLEAR INHIBITOR OF PROTEIN PHOSPHATASE-1"/>
    <property type="match status" value="1"/>
</dbReference>
<dbReference type="SMART" id="SM00240">
    <property type="entry name" value="FHA"/>
    <property type="match status" value="1"/>
</dbReference>
<proteinExistence type="predicted"/>
<dbReference type="SUPFAM" id="SSF49879">
    <property type="entry name" value="SMAD/FHA domain"/>
    <property type="match status" value="1"/>
</dbReference>
<dbReference type="Gene3D" id="2.60.200.20">
    <property type="match status" value="1"/>
</dbReference>
<dbReference type="EMBL" id="CAFBLQ010000194">
    <property type="protein sequence ID" value="CAB4881964.1"/>
    <property type="molecule type" value="Genomic_DNA"/>
</dbReference>
<keyword evidence="2" id="KW-1133">Transmembrane helix</keyword>
<dbReference type="Pfam" id="PF00498">
    <property type="entry name" value="FHA"/>
    <property type="match status" value="1"/>
</dbReference>
<evidence type="ECO:0000259" key="3">
    <source>
        <dbReference type="PROSITE" id="PS50006"/>
    </source>
</evidence>
<gene>
    <name evidence="4" type="ORF">UFOPK3423_01434</name>
</gene>
<accession>A0A6J7EL64</accession>
<feature type="region of interest" description="Disordered" evidence="1">
    <location>
        <begin position="34"/>
        <end position="56"/>
    </location>
</feature>